<evidence type="ECO:0000313" key="5">
    <source>
        <dbReference type="EMBL" id="KAK4149490.1"/>
    </source>
</evidence>
<reference evidence="5" key="2">
    <citation type="submission" date="2023-05" db="EMBL/GenBank/DDBJ databases">
        <authorList>
            <consortium name="Lawrence Berkeley National Laboratory"/>
            <person name="Steindorff A."/>
            <person name="Hensen N."/>
            <person name="Bonometti L."/>
            <person name="Westerberg I."/>
            <person name="Brannstrom I.O."/>
            <person name="Guillou S."/>
            <person name="Cros-Aarteil S."/>
            <person name="Calhoun S."/>
            <person name="Haridas S."/>
            <person name="Kuo A."/>
            <person name="Mondo S."/>
            <person name="Pangilinan J."/>
            <person name="Riley R."/>
            <person name="Labutti K."/>
            <person name="Andreopoulos B."/>
            <person name="Lipzen A."/>
            <person name="Chen C."/>
            <person name="Yanf M."/>
            <person name="Daum C."/>
            <person name="Ng V."/>
            <person name="Clum A."/>
            <person name="Ohm R."/>
            <person name="Martin F."/>
            <person name="Silar P."/>
            <person name="Natvig D."/>
            <person name="Lalanne C."/>
            <person name="Gautier V."/>
            <person name="Ament-Velasquez S.L."/>
            <person name="Kruys A."/>
            <person name="Hutchinson M.I."/>
            <person name="Powell A.J."/>
            <person name="Barry K."/>
            <person name="Miller A.N."/>
            <person name="Grigoriev I.V."/>
            <person name="Debuchy R."/>
            <person name="Gladieux P."/>
            <person name="Thoren M.H."/>
            <person name="Johannesson H."/>
        </authorList>
    </citation>
    <scope>NUCLEOTIDE SEQUENCE</scope>
    <source>
        <strain evidence="5">CBS 538.74</strain>
    </source>
</reference>
<protein>
    <submittedName>
        <fullName evidence="5">TAP-like protein-domain-containing protein</fullName>
    </submittedName>
</protein>
<name>A0AAN6VFC4_9PEZI</name>
<feature type="chain" id="PRO_5043022408" evidence="3">
    <location>
        <begin position="24"/>
        <end position="606"/>
    </location>
</feature>
<evidence type="ECO:0000256" key="3">
    <source>
        <dbReference type="SAM" id="SignalP"/>
    </source>
</evidence>
<accession>A0AAN6VFC4</accession>
<dbReference type="Gene3D" id="3.40.50.1820">
    <property type="entry name" value="alpha/beta hydrolase"/>
    <property type="match status" value="1"/>
</dbReference>
<dbReference type="AlphaFoldDB" id="A0AAN6VFC4"/>
<keyword evidence="6" id="KW-1185">Reference proteome</keyword>
<organism evidence="5 6">
    <name type="scientific">Chaetomidium leptoderma</name>
    <dbReference type="NCBI Taxonomy" id="669021"/>
    <lineage>
        <taxon>Eukaryota</taxon>
        <taxon>Fungi</taxon>
        <taxon>Dikarya</taxon>
        <taxon>Ascomycota</taxon>
        <taxon>Pezizomycotina</taxon>
        <taxon>Sordariomycetes</taxon>
        <taxon>Sordariomycetidae</taxon>
        <taxon>Sordariales</taxon>
        <taxon>Chaetomiaceae</taxon>
        <taxon>Chaetomidium</taxon>
    </lineage>
</organism>
<evidence type="ECO:0000256" key="2">
    <source>
        <dbReference type="ARBA" id="ARBA00022801"/>
    </source>
</evidence>
<proteinExistence type="inferred from homology"/>
<comment type="similarity">
    <text evidence="1">Belongs to the peptidase S33 family.</text>
</comment>
<dbReference type="SUPFAM" id="SSF53474">
    <property type="entry name" value="alpha/beta-Hydrolases"/>
    <property type="match status" value="1"/>
</dbReference>
<keyword evidence="3" id="KW-0732">Signal</keyword>
<feature type="domain" description="Peptidase S33 tripeptidyl aminopeptidase-like C-terminal" evidence="4">
    <location>
        <begin position="476"/>
        <end position="587"/>
    </location>
</feature>
<dbReference type="GO" id="GO:0016787">
    <property type="term" value="F:hydrolase activity"/>
    <property type="evidence" value="ECO:0007669"/>
    <property type="project" value="UniProtKB-KW"/>
</dbReference>
<sequence length="606" mass="63986">MRLPSPSWTLWSTTFLLSSPTAAFHAPLRTRQLDTSFDWTAITPTPDLQYHDCYNNAFKCARLQVPLDWSKVTNTTNTTVAAGPHAAIAIVLLPATVPVSDPTYGGPILINPGGPGGSGTQMAMSAGAVMQGLLDVPGTRHYDILGFDPRGMALTTPSASCYGRQFDRAADWLRRAGLPSVGTELGLKMGFEMSKGWAGLCAQTAAAGGEESAFRHSSTASVARDMLEIVDRMHELNIKEGLSVGGGGKNGTGTACGEKPRLQYLGFSYGSHLGNTFASMFPGRVGRMAVDGIVDGDDYTSGAWAKNVNDGEAAVDNFYRTCFEADSACPLRESGDTSFADISARVHALLLTLQQSPVSAIYNNRVYLVTSFLVSESIRTSLYAPIAKYEGLAHTLAEALTGNFTRILSDPTVMAIDTRDATCTEPAAADPPQDYNFANEASINVICGDSQASAGTRDLAWAETTVARITNQSASIGEGWTKLPLSCSNWAFSPPYAFSGPFGSPAPNRNNSSNTPSAPLLILSTRIDHATPLANAYALSRLHGGSAVVVQESVGHCALLSSTSQCVYGIVREYFHSGTVPANGTVCAADCVPGIPFKACPGLTGF</sequence>
<dbReference type="InterPro" id="IPR013595">
    <property type="entry name" value="Pept_S33_TAP-like_C"/>
</dbReference>
<evidence type="ECO:0000256" key="1">
    <source>
        <dbReference type="ARBA" id="ARBA00010088"/>
    </source>
</evidence>
<gene>
    <name evidence="5" type="ORF">C8A00DRAFT_18829</name>
</gene>
<dbReference type="InterPro" id="IPR029058">
    <property type="entry name" value="AB_hydrolase_fold"/>
</dbReference>
<dbReference type="InterPro" id="IPR051601">
    <property type="entry name" value="Serine_prot/Carboxylest_S33"/>
</dbReference>
<feature type="signal peptide" evidence="3">
    <location>
        <begin position="1"/>
        <end position="23"/>
    </location>
</feature>
<dbReference type="PANTHER" id="PTHR43248">
    <property type="entry name" value="2-SUCCINYL-6-HYDROXY-2,4-CYCLOHEXADIENE-1-CARBOXYLATE SYNTHASE"/>
    <property type="match status" value="1"/>
</dbReference>
<dbReference type="Pfam" id="PF08386">
    <property type="entry name" value="Abhydrolase_4"/>
    <property type="match status" value="1"/>
</dbReference>
<reference evidence="5" key="1">
    <citation type="journal article" date="2023" name="Mol. Phylogenet. Evol.">
        <title>Genome-scale phylogeny and comparative genomics of the fungal order Sordariales.</title>
        <authorList>
            <person name="Hensen N."/>
            <person name="Bonometti L."/>
            <person name="Westerberg I."/>
            <person name="Brannstrom I.O."/>
            <person name="Guillou S."/>
            <person name="Cros-Aarteil S."/>
            <person name="Calhoun S."/>
            <person name="Haridas S."/>
            <person name="Kuo A."/>
            <person name="Mondo S."/>
            <person name="Pangilinan J."/>
            <person name="Riley R."/>
            <person name="LaButti K."/>
            <person name="Andreopoulos B."/>
            <person name="Lipzen A."/>
            <person name="Chen C."/>
            <person name="Yan M."/>
            <person name="Daum C."/>
            <person name="Ng V."/>
            <person name="Clum A."/>
            <person name="Steindorff A."/>
            <person name="Ohm R.A."/>
            <person name="Martin F."/>
            <person name="Silar P."/>
            <person name="Natvig D.O."/>
            <person name="Lalanne C."/>
            <person name="Gautier V."/>
            <person name="Ament-Velasquez S.L."/>
            <person name="Kruys A."/>
            <person name="Hutchinson M.I."/>
            <person name="Powell A.J."/>
            <person name="Barry K."/>
            <person name="Miller A.N."/>
            <person name="Grigoriev I.V."/>
            <person name="Debuchy R."/>
            <person name="Gladieux P."/>
            <person name="Hiltunen Thoren M."/>
            <person name="Johannesson H."/>
        </authorList>
    </citation>
    <scope>NUCLEOTIDE SEQUENCE</scope>
    <source>
        <strain evidence="5">CBS 538.74</strain>
    </source>
</reference>
<keyword evidence="2" id="KW-0378">Hydrolase</keyword>
<evidence type="ECO:0000259" key="4">
    <source>
        <dbReference type="Pfam" id="PF08386"/>
    </source>
</evidence>
<dbReference type="EMBL" id="MU857154">
    <property type="protein sequence ID" value="KAK4149490.1"/>
    <property type="molecule type" value="Genomic_DNA"/>
</dbReference>
<comment type="caution">
    <text evidence="5">The sequence shown here is derived from an EMBL/GenBank/DDBJ whole genome shotgun (WGS) entry which is preliminary data.</text>
</comment>
<dbReference type="Proteomes" id="UP001302745">
    <property type="component" value="Unassembled WGS sequence"/>
</dbReference>
<dbReference type="PANTHER" id="PTHR43248:SF25">
    <property type="entry name" value="AB HYDROLASE-1 DOMAIN-CONTAINING PROTEIN-RELATED"/>
    <property type="match status" value="1"/>
</dbReference>
<evidence type="ECO:0000313" key="6">
    <source>
        <dbReference type="Proteomes" id="UP001302745"/>
    </source>
</evidence>